<evidence type="ECO:0000313" key="2">
    <source>
        <dbReference type="Proteomes" id="UP000011529"/>
    </source>
</evidence>
<evidence type="ECO:0000313" key="1">
    <source>
        <dbReference type="EMBL" id="EMB15874.1"/>
    </source>
</evidence>
<dbReference type="AlphaFoldDB" id="M2B0V5"/>
<keyword evidence="2" id="KW-1185">Reference proteome</keyword>
<dbReference type="Proteomes" id="UP000011529">
    <property type="component" value="Unassembled WGS sequence"/>
</dbReference>
<dbReference type="PATRIC" id="fig|1263867.3.peg.3710"/>
<evidence type="ECO:0008006" key="3">
    <source>
        <dbReference type="Google" id="ProtNLM"/>
    </source>
</evidence>
<proteinExistence type="predicted"/>
<protein>
    <recommendedName>
        <fullName evidence="3">DUF1573 domain-containing protein</fullName>
    </recommendedName>
</protein>
<dbReference type="EMBL" id="ANMO01000154">
    <property type="protein sequence ID" value="EMB15874.1"/>
    <property type="molecule type" value="Genomic_DNA"/>
</dbReference>
<name>M2B0V5_9BACT</name>
<organism evidence="1 2">
    <name type="scientific">Rhodopirellula europaea 6C</name>
    <dbReference type="NCBI Taxonomy" id="1263867"/>
    <lineage>
        <taxon>Bacteria</taxon>
        <taxon>Pseudomonadati</taxon>
        <taxon>Planctomycetota</taxon>
        <taxon>Planctomycetia</taxon>
        <taxon>Pirellulales</taxon>
        <taxon>Pirellulaceae</taxon>
        <taxon>Rhodopirellula</taxon>
    </lineage>
</organism>
<accession>M2B0V5</accession>
<sequence length="336" mass="36818">MQLRLDSKERFIESSGNYQVTAELGTLPVNKELEFLLQLYNPESFDLPIQEITATCGCTTARLIGGKLPAKRYGDLVLKLKTTSLNRTGEFTGSVRLLIDSKKTNHPNLDAINVSIHYRMGGLLNFMSDLQVIELNERKKGKVEIPFVSTLQTPTGDLEVSLEGVLAKANATIVVGNPLPHVLLDLENLVDGNRPGSGSVLLRDQESGKIAKTTLLMKSVSDVRVSPDTLHFTRIAGAKKGPLWFGASGLIRFGSIDRENQSDARGAALLVEASIGAKPIEVTLKRLSDGIYRFTVFAEDDLIASASVEDEPVVCWRLMRGGRQHLLEAGFVFEKK</sequence>
<gene>
    <name evidence="1" type="ORF">RE6C_03468</name>
</gene>
<reference evidence="1" key="1">
    <citation type="submission" date="2012-11" db="EMBL/GenBank/DDBJ databases">
        <title>Permanent draft genomes of Rhodopirellula europaea strain SH398 and 6C.</title>
        <authorList>
            <person name="Richter M."/>
            <person name="Richter-Heitmann T."/>
            <person name="Frank C."/>
            <person name="Harder J."/>
            <person name="Glockner F.O."/>
        </authorList>
    </citation>
    <scope>NUCLEOTIDE SEQUENCE</scope>
    <source>
        <strain evidence="1">6C</strain>
    </source>
</reference>
<comment type="caution">
    <text evidence="1">The sequence shown here is derived from an EMBL/GenBank/DDBJ whole genome shotgun (WGS) entry which is preliminary data.</text>
</comment>
<reference evidence="1" key="2">
    <citation type="journal article" date="2013" name="Mar. Genomics">
        <title>Expression of sulfatases in Rhodopirellula baltica and the diversity of sulfatases in the genus Rhodopirellula.</title>
        <authorList>
            <person name="Wegner C.E."/>
            <person name="Richter-Heitmann T."/>
            <person name="Klindworth A."/>
            <person name="Klockow C."/>
            <person name="Richter M."/>
            <person name="Achstetter T."/>
            <person name="Glockner F.O."/>
            <person name="Harder J."/>
        </authorList>
    </citation>
    <scope>NUCLEOTIDE SEQUENCE [LARGE SCALE GENOMIC DNA]</scope>
    <source>
        <strain evidence="1">6C</strain>
    </source>
</reference>